<reference evidence="3" key="2">
    <citation type="submission" date="2018-05" db="EMBL/GenBank/DDBJ databases">
        <title>OmerRS3 (Oryza meridionalis Reference Sequence Version 3).</title>
        <authorList>
            <person name="Zhang J."/>
            <person name="Kudrna D."/>
            <person name="Lee S."/>
            <person name="Talag J."/>
            <person name="Welchert J."/>
            <person name="Wing R.A."/>
        </authorList>
    </citation>
    <scope>NUCLEOTIDE SEQUENCE [LARGE SCALE GENOMIC DNA]</scope>
    <source>
        <strain evidence="3">cv. OR44</strain>
    </source>
</reference>
<keyword evidence="2" id="KW-0812">Transmembrane</keyword>
<reference evidence="3" key="1">
    <citation type="submission" date="2015-04" db="UniProtKB">
        <authorList>
            <consortium name="EnsemblPlants"/>
        </authorList>
    </citation>
    <scope>IDENTIFICATION</scope>
</reference>
<keyword evidence="4" id="KW-1185">Reference proteome</keyword>
<keyword evidence="2" id="KW-0472">Membrane</keyword>
<feature type="transmembrane region" description="Helical" evidence="2">
    <location>
        <begin position="68"/>
        <end position="90"/>
    </location>
</feature>
<dbReference type="Gramene" id="OMERI05G05820.1">
    <property type="protein sequence ID" value="OMERI05G05820.1"/>
    <property type="gene ID" value="OMERI05G05820"/>
</dbReference>
<sequence>MACLSSLTGTWWWEWWRGGQRPKVSAWQAAKGGGHLVFPSDLSPIPLTPRRDHRSGGLPPSSPPIPPFIGAAETTLVVVALATAVVVAIVEGTTGELHKCAKWDTEDQLVLMSTFFGVGVSKLFAAQTVGKEQ</sequence>
<dbReference type="AlphaFoldDB" id="A0A0E0DN55"/>
<dbReference type="Proteomes" id="UP000008021">
    <property type="component" value="Chromosome 5"/>
</dbReference>
<proteinExistence type="predicted"/>
<protein>
    <submittedName>
        <fullName evidence="3">Uncharacterized protein</fullName>
    </submittedName>
</protein>
<evidence type="ECO:0000313" key="3">
    <source>
        <dbReference type="EnsemblPlants" id="OMERI05G05820.1"/>
    </source>
</evidence>
<dbReference type="EnsemblPlants" id="OMERI05G05820.1">
    <property type="protein sequence ID" value="OMERI05G05820.1"/>
    <property type="gene ID" value="OMERI05G05820"/>
</dbReference>
<dbReference type="HOGENOM" id="CLU_1910001_0_0_1"/>
<feature type="region of interest" description="Disordered" evidence="1">
    <location>
        <begin position="41"/>
        <end position="64"/>
    </location>
</feature>
<accession>A0A0E0DN55</accession>
<evidence type="ECO:0000256" key="2">
    <source>
        <dbReference type="SAM" id="Phobius"/>
    </source>
</evidence>
<evidence type="ECO:0000313" key="4">
    <source>
        <dbReference type="Proteomes" id="UP000008021"/>
    </source>
</evidence>
<keyword evidence="2" id="KW-1133">Transmembrane helix</keyword>
<name>A0A0E0DN55_9ORYZ</name>
<organism evidence="3">
    <name type="scientific">Oryza meridionalis</name>
    <dbReference type="NCBI Taxonomy" id="40149"/>
    <lineage>
        <taxon>Eukaryota</taxon>
        <taxon>Viridiplantae</taxon>
        <taxon>Streptophyta</taxon>
        <taxon>Embryophyta</taxon>
        <taxon>Tracheophyta</taxon>
        <taxon>Spermatophyta</taxon>
        <taxon>Magnoliopsida</taxon>
        <taxon>Liliopsida</taxon>
        <taxon>Poales</taxon>
        <taxon>Poaceae</taxon>
        <taxon>BOP clade</taxon>
        <taxon>Oryzoideae</taxon>
        <taxon>Oryzeae</taxon>
        <taxon>Oryzinae</taxon>
        <taxon>Oryza</taxon>
    </lineage>
</organism>
<evidence type="ECO:0000256" key="1">
    <source>
        <dbReference type="SAM" id="MobiDB-lite"/>
    </source>
</evidence>